<feature type="domain" description="Bacterial bifunctional deaminase-reductase C-terminal" evidence="1">
    <location>
        <begin position="3"/>
        <end position="189"/>
    </location>
</feature>
<reference evidence="2 3" key="1">
    <citation type="submission" date="2019-07" db="EMBL/GenBank/DDBJ databases">
        <title>Microlunatus dokdonensis sp. nov. isolated from the rhizospheric soil of the wild plant Elymus tsukushiensis.</title>
        <authorList>
            <person name="Ghim S.-Y."/>
            <person name="Hwang Y.-J."/>
            <person name="Son J.-S."/>
            <person name="Shin J.-H."/>
        </authorList>
    </citation>
    <scope>NUCLEOTIDE SEQUENCE [LARGE SCALE GENOMIC DNA]</scope>
    <source>
        <strain evidence="2 3">KUDC0627</strain>
    </source>
</reference>
<dbReference type="PANTHER" id="PTHR38011">
    <property type="entry name" value="DIHYDROFOLATE REDUCTASE FAMILY PROTEIN (AFU_ORTHOLOGUE AFUA_8G06820)"/>
    <property type="match status" value="1"/>
</dbReference>
<dbReference type="Pfam" id="PF01872">
    <property type="entry name" value="RibD_C"/>
    <property type="match status" value="1"/>
</dbReference>
<dbReference type="InterPro" id="IPR002734">
    <property type="entry name" value="RibDG_C"/>
</dbReference>
<protein>
    <recommendedName>
        <fullName evidence="1">Bacterial bifunctional deaminase-reductase C-terminal domain-containing protein</fullName>
    </recommendedName>
</protein>
<gene>
    <name evidence="2" type="ORF">FOE78_19040</name>
</gene>
<dbReference type="InterPro" id="IPR024072">
    <property type="entry name" value="DHFR-like_dom_sf"/>
</dbReference>
<dbReference type="Gene3D" id="3.40.430.10">
    <property type="entry name" value="Dihydrofolate Reductase, subunit A"/>
    <property type="match status" value="1"/>
</dbReference>
<dbReference type="InterPro" id="IPR050765">
    <property type="entry name" value="Riboflavin_Biosynth_HTPR"/>
</dbReference>
<dbReference type="OrthoDB" id="7342392at2"/>
<keyword evidence="3" id="KW-1185">Reference proteome</keyword>
<dbReference type="Proteomes" id="UP000319263">
    <property type="component" value="Chromosome"/>
</dbReference>
<dbReference type="GO" id="GO:0009231">
    <property type="term" value="P:riboflavin biosynthetic process"/>
    <property type="evidence" value="ECO:0007669"/>
    <property type="project" value="InterPro"/>
</dbReference>
<dbReference type="PANTHER" id="PTHR38011:SF11">
    <property type="entry name" value="2,5-DIAMINO-6-RIBOSYLAMINO-4(3H)-PYRIMIDINONE 5'-PHOSPHATE REDUCTASE"/>
    <property type="match status" value="1"/>
</dbReference>
<dbReference type="KEGG" id="mik:FOE78_19040"/>
<name>A0A516Q2R4_9ACTN</name>
<dbReference type="EMBL" id="CP041692">
    <property type="protein sequence ID" value="QDP97727.1"/>
    <property type="molecule type" value="Genomic_DNA"/>
</dbReference>
<dbReference type="AlphaFoldDB" id="A0A516Q2R4"/>
<evidence type="ECO:0000313" key="3">
    <source>
        <dbReference type="Proteomes" id="UP000319263"/>
    </source>
</evidence>
<evidence type="ECO:0000313" key="2">
    <source>
        <dbReference type="EMBL" id="QDP97727.1"/>
    </source>
</evidence>
<sequence>MRKLTVSINSTVNGVVTGPPTGDETEWKWGSAPVAESLEAFLASLADVDAILVGRATYEDLVRKWPNFKQSGQADTTSRLAEKINTTRKIIVSGEPLADLAWGRFEPVTQLTGDDLQTQIKRLKRSAGGEIMTFGSPTLVQSLINAKLVDEFQLIIHPTVVHEGRRLFDNLVGRTHLQLIGVNTFDNGAMRVTYAVKRR</sequence>
<evidence type="ECO:0000259" key="1">
    <source>
        <dbReference type="Pfam" id="PF01872"/>
    </source>
</evidence>
<proteinExistence type="predicted"/>
<accession>A0A516Q2R4</accession>
<dbReference type="GO" id="GO:0008703">
    <property type="term" value="F:5-amino-6-(5-phosphoribosylamino)uracil reductase activity"/>
    <property type="evidence" value="ECO:0007669"/>
    <property type="project" value="InterPro"/>
</dbReference>
<dbReference type="SUPFAM" id="SSF53597">
    <property type="entry name" value="Dihydrofolate reductase-like"/>
    <property type="match status" value="1"/>
</dbReference>
<organism evidence="2 3">
    <name type="scientific">Microlunatus elymi</name>
    <dbReference type="NCBI Taxonomy" id="2596828"/>
    <lineage>
        <taxon>Bacteria</taxon>
        <taxon>Bacillati</taxon>
        <taxon>Actinomycetota</taxon>
        <taxon>Actinomycetes</taxon>
        <taxon>Propionibacteriales</taxon>
        <taxon>Propionibacteriaceae</taxon>
        <taxon>Microlunatus</taxon>
    </lineage>
</organism>
<dbReference type="RefSeq" id="WP_143987684.1">
    <property type="nucleotide sequence ID" value="NZ_CP041692.1"/>
</dbReference>